<sequence length="190" mass="21660">MSVTPQMSGQASWEIYRKLCSMRQLLNRQKQEQSPRKISGTYTAATSKEIRGSRWCDATDTPKYGLAFLSRRRFTFRRLHWRFVRPLALDPEPTGGLGRGGRPLWTAFIFFLLKKKKKGKQGELSFGCAFGRWGREWKGISEVHEGRSGAFQLRDLVSTQSPARNFGKPTFIHEDDDVSGVKVLLVGCPF</sequence>
<dbReference type="AlphaFoldDB" id="A0AAD6E064"/>
<evidence type="ECO:0000313" key="2">
    <source>
        <dbReference type="Proteomes" id="UP001213799"/>
    </source>
</evidence>
<evidence type="ECO:0000313" key="1">
    <source>
        <dbReference type="EMBL" id="KAJ5598182.1"/>
    </source>
</evidence>
<comment type="caution">
    <text evidence="1">The sequence shown here is derived from an EMBL/GenBank/DDBJ whole genome shotgun (WGS) entry which is preliminary data.</text>
</comment>
<reference evidence="1" key="1">
    <citation type="journal article" date="2023" name="IMA Fungus">
        <title>Comparative genomic study of the Penicillium genus elucidates a diverse pangenome and 15 lateral gene transfer events.</title>
        <authorList>
            <person name="Petersen C."/>
            <person name="Sorensen T."/>
            <person name="Nielsen M.R."/>
            <person name="Sondergaard T.E."/>
            <person name="Sorensen J.L."/>
            <person name="Fitzpatrick D.A."/>
            <person name="Frisvad J.C."/>
            <person name="Nielsen K.L."/>
        </authorList>
    </citation>
    <scope>NUCLEOTIDE SEQUENCE</scope>
    <source>
        <strain evidence="1">IBT 12815</strain>
    </source>
</reference>
<protein>
    <submittedName>
        <fullName evidence="1">Uncharacterized protein</fullName>
    </submittedName>
</protein>
<keyword evidence="2" id="KW-1185">Reference proteome</keyword>
<dbReference type="RefSeq" id="XP_056751397.1">
    <property type="nucleotide sequence ID" value="XM_056899321.1"/>
</dbReference>
<name>A0AAD6E064_9EURO</name>
<proteinExistence type="predicted"/>
<organism evidence="1 2">
    <name type="scientific">Penicillium hordei</name>
    <dbReference type="NCBI Taxonomy" id="40994"/>
    <lineage>
        <taxon>Eukaryota</taxon>
        <taxon>Fungi</taxon>
        <taxon>Dikarya</taxon>
        <taxon>Ascomycota</taxon>
        <taxon>Pezizomycotina</taxon>
        <taxon>Eurotiomycetes</taxon>
        <taxon>Eurotiomycetidae</taxon>
        <taxon>Eurotiales</taxon>
        <taxon>Aspergillaceae</taxon>
        <taxon>Penicillium</taxon>
    </lineage>
</organism>
<accession>A0AAD6E064</accession>
<gene>
    <name evidence="1" type="ORF">N7537_008266</name>
</gene>
<dbReference type="EMBL" id="JAQJAE010000004">
    <property type="protein sequence ID" value="KAJ5598182.1"/>
    <property type="molecule type" value="Genomic_DNA"/>
</dbReference>
<reference evidence="1" key="2">
    <citation type="submission" date="2023-01" db="EMBL/GenBank/DDBJ databases">
        <authorList>
            <person name="Petersen C."/>
        </authorList>
    </citation>
    <scope>NUCLEOTIDE SEQUENCE</scope>
    <source>
        <strain evidence="1">IBT 12815</strain>
    </source>
</reference>
<dbReference type="Proteomes" id="UP001213799">
    <property type="component" value="Unassembled WGS sequence"/>
</dbReference>
<dbReference type="GeneID" id="81589563"/>